<keyword evidence="1" id="KW-0472">Membrane</keyword>
<proteinExistence type="predicted"/>
<feature type="transmembrane region" description="Helical" evidence="1">
    <location>
        <begin position="65"/>
        <end position="83"/>
    </location>
</feature>
<dbReference type="AlphaFoldDB" id="A0A5S5C6L0"/>
<evidence type="ECO:0000313" key="3">
    <source>
        <dbReference type="Proteomes" id="UP000324376"/>
    </source>
</evidence>
<evidence type="ECO:0000256" key="1">
    <source>
        <dbReference type="SAM" id="Phobius"/>
    </source>
</evidence>
<protein>
    <submittedName>
        <fullName evidence="2">Uncharacterized protein</fullName>
    </submittedName>
</protein>
<dbReference type="Proteomes" id="UP000324376">
    <property type="component" value="Unassembled WGS sequence"/>
</dbReference>
<comment type="caution">
    <text evidence="2">The sequence shown here is derived from an EMBL/GenBank/DDBJ whole genome shotgun (WGS) entry which is preliminary data.</text>
</comment>
<reference evidence="2 3" key="1">
    <citation type="submission" date="2019-07" db="EMBL/GenBank/DDBJ databases">
        <title>Genomic Encyclopedia of Archaeal and Bacterial Type Strains, Phase II (KMG-II): from individual species to whole genera.</title>
        <authorList>
            <person name="Goeker M."/>
        </authorList>
    </citation>
    <scope>NUCLEOTIDE SEQUENCE [LARGE SCALE GENOMIC DNA]</scope>
    <source>
        <strain evidence="2 3">DSM 17527</strain>
    </source>
</reference>
<evidence type="ECO:0000313" key="2">
    <source>
        <dbReference type="EMBL" id="TYP74238.1"/>
    </source>
</evidence>
<sequence>MSTKFIKLIRTGFLDQRANFNENKSGTLQGLIASSFIILSGAMLFTDKISTFGIEETFGFSDVQTMLWVLCQTLSPMFLCFGAMLKPYKFVYFVPLYFYFIQLYWVIYPDVYHLDDALLHVYAFGFCILVFVFLVFTLYLIKFLNKEKKVLIQNIKKLTRHIAITIKGKYIKEEDATEYTIETVKIIDSMD</sequence>
<name>A0A5S5C6L0_9FLAO</name>
<feature type="transmembrane region" description="Helical" evidence="1">
    <location>
        <begin position="90"/>
        <end position="107"/>
    </location>
</feature>
<keyword evidence="1" id="KW-1133">Transmembrane helix</keyword>
<dbReference type="EMBL" id="VNHU01000004">
    <property type="protein sequence ID" value="TYP74238.1"/>
    <property type="molecule type" value="Genomic_DNA"/>
</dbReference>
<gene>
    <name evidence="2" type="ORF">BD809_10456</name>
</gene>
<keyword evidence="1" id="KW-0812">Transmembrane</keyword>
<organism evidence="2 3">
    <name type="scientific">Aquimarina intermedia</name>
    <dbReference type="NCBI Taxonomy" id="350814"/>
    <lineage>
        <taxon>Bacteria</taxon>
        <taxon>Pseudomonadati</taxon>
        <taxon>Bacteroidota</taxon>
        <taxon>Flavobacteriia</taxon>
        <taxon>Flavobacteriales</taxon>
        <taxon>Flavobacteriaceae</taxon>
        <taxon>Aquimarina</taxon>
    </lineage>
</organism>
<accession>A0A5S5C6L0</accession>
<feature type="transmembrane region" description="Helical" evidence="1">
    <location>
        <begin position="119"/>
        <end position="141"/>
    </location>
</feature>
<keyword evidence="3" id="KW-1185">Reference proteome</keyword>
<feature type="transmembrane region" description="Helical" evidence="1">
    <location>
        <begin position="26"/>
        <end position="45"/>
    </location>
</feature>